<feature type="compositionally biased region" description="Basic and acidic residues" evidence="1">
    <location>
        <begin position="90"/>
        <end position="100"/>
    </location>
</feature>
<name>A0A7I8WM63_BURXY</name>
<feature type="compositionally biased region" description="Low complexity" evidence="1">
    <location>
        <begin position="51"/>
        <end position="66"/>
    </location>
</feature>
<dbReference type="AlphaFoldDB" id="A0A7I8WM63"/>
<evidence type="ECO:0000313" key="3">
    <source>
        <dbReference type="Proteomes" id="UP000659654"/>
    </source>
</evidence>
<evidence type="ECO:0000313" key="2">
    <source>
        <dbReference type="EMBL" id="CAD5219341.1"/>
    </source>
</evidence>
<dbReference type="OrthoDB" id="5868621at2759"/>
<dbReference type="Proteomes" id="UP000659654">
    <property type="component" value="Unassembled WGS sequence"/>
</dbReference>
<gene>
    <name evidence="2" type="ORF">BXYJ_LOCUS5630</name>
</gene>
<dbReference type="EMBL" id="CAJFCV020000003">
    <property type="protein sequence ID" value="CAG9104524.1"/>
    <property type="molecule type" value="Genomic_DNA"/>
</dbReference>
<keyword evidence="3" id="KW-1185">Reference proteome</keyword>
<dbReference type="EMBL" id="CAJFDI010000003">
    <property type="protein sequence ID" value="CAD5219341.1"/>
    <property type="molecule type" value="Genomic_DNA"/>
</dbReference>
<dbReference type="Proteomes" id="UP000582659">
    <property type="component" value="Unassembled WGS sequence"/>
</dbReference>
<accession>A0A7I8WM63</accession>
<feature type="region of interest" description="Disordered" evidence="1">
    <location>
        <begin position="28"/>
        <end position="173"/>
    </location>
</feature>
<comment type="caution">
    <text evidence="2">The sequence shown here is derived from an EMBL/GenBank/DDBJ whole genome shotgun (WGS) entry which is preliminary data.</text>
</comment>
<feature type="compositionally biased region" description="Basic and acidic residues" evidence="1">
    <location>
        <begin position="159"/>
        <end position="173"/>
    </location>
</feature>
<reference evidence="2" key="1">
    <citation type="submission" date="2020-09" db="EMBL/GenBank/DDBJ databases">
        <authorList>
            <person name="Kikuchi T."/>
        </authorList>
    </citation>
    <scope>NUCLEOTIDE SEQUENCE</scope>
    <source>
        <strain evidence="2">Ka4C1</strain>
    </source>
</reference>
<feature type="compositionally biased region" description="Basic and acidic residues" evidence="1">
    <location>
        <begin position="108"/>
        <end position="146"/>
    </location>
</feature>
<sequence>MIKQTFNWRKKVAKRFESVLQGVINRINHRRKPAGGRLAEHQNAKKKMSTSEEASSTAASTSESSTVDSRRSQRAAPAKPSRVKTQPEVLKAEAKRSEARAKRKKERREREERRSERKEEKEREERRLERRSRKEREKRRDEEKEKSRKRSSTPIRSKKSNDPNRCRPTDTSKRCLRQYYAGVRTSEEMNRKVRRSQFRLYYKIDPDVDMTREMQFSIPLFVAYKDSERNMYHFPVIATEHERYGRKWSIGLPGEDRRASFSNLPKLLDYYEVYNFVHPDNGSIEVFPVWLVHESQKD</sequence>
<evidence type="ECO:0000256" key="1">
    <source>
        <dbReference type="SAM" id="MobiDB-lite"/>
    </source>
</evidence>
<organism evidence="2 3">
    <name type="scientific">Bursaphelenchus xylophilus</name>
    <name type="common">Pinewood nematode worm</name>
    <name type="synonym">Aphelenchoides xylophilus</name>
    <dbReference type="NCBI Taxonomy" id="6326"/>
    <lineage>
        <taxon>Eukaryota</taxon>
        <taxon>Metazoa</taxon>
        <taxon>Ecdysozoa</taxon>
        <taxon>Nematoda</taxon>
        <taxon>Chromadorea</taxon>
        <taxon>Rhabditida</taxon>
        <taxon>Tylenchina</taxon>
        <taxon>Tylenchomorpha</taxon>
        <taxon>Aphelenchoidea</taxon>
        <taxon>Aphelenchoididae</taxon>
        <taxon>Bursaphelenchus</taxon>
    </lineage>
</organism>
<protein>
    <submittedName>
        <fullName evidence="2">(pine wood nematode) hypothetical protein</fullName>
    </submittedName>
</protein>
<proteinExistence type="predicted"/>
<dbReference type="PANTHER" id="PTHR31128">
    <property type="entry name" value="PROTEIN CBR-CLEC-135-RELATED"/>
    <property type="match status" value="1"/>
</dbReference>